<dbReference type="InterPro" id="IPR011009">
    <property type="entry name" value="Kinase-like_dom_sf"/>
</dbReference>
<organism evidence="10">
    <name type="scientific">Picea sitchensis</name>
    <name type="common">Sitka spruce</name>
    <name type="synonym">Pinus sitchensis</name>
    <dbReference type="NCBI Taxonomy" id="3332"/>
    <lineage>
        <taxon>Eukaryota</taxon>
        <taxon>Viridiplantae</taxon>
        <taxon>Streptophyta</taxon>
        <taxon>Embryophyta</taxon>
        <taxon>Tracheophyta</taxon>
        <taxon>Spermatophyta</taxon>
        <taxon>Pinopsida</taxon>
        <taxon>Pinidae</taxon>
        <taxon>Conifers I</taxon>
        <taxon>Pinales</taxon>
        <taxon>Pinaceae</taxon>
        <taxon>Picea</taxon>
    </lineage>
</organism>
<dbReference type="PROSITE" id="PS50011">
    <property type="entry name" value="PROTEIN_KINASE_DOM"/>
    <property type="match status" value="1"/>
</dbReference>
<sequence length="390" mass="45307">MKNVSERYFRHNDVLGRGSCKTVYRAFDRTEGIEVAWNQVDLLQLGFDPTQRIQLSDWNKHIQQRKSEVQLLRNLHHKNIIRCYDAWFDDCHNTMIFITEFCTSGTLREYMERYGHVDLKVIRSWARQILQGLVYLHGEKPPIAHRDLKCDNVFINGNTGEIKIGDLGLACVMQPDENEKRAVLGTPEYMAPEMLDGNYNELVDVYSFGMCVLEMLTVEYPYRECGNVAKTFDTVRKGKKPQSLQNVKDPTARDLIEKCLEPPDRRPSAFMLLDHRFFQKPECGDALTDQYPPKNPIEGTPYVGVELESAAPKAYKSPPPERWRRPRVYMGDEPSYLGSPLMADQFGMPEQASRLEEFDMIGKKFQHITRHMDKVFEGMPYRMMNSPHRP</sequence>
<proteinExistence type="evidence at transcript level"/>
<keyword evidence="4" id="KW-0547">Nucleotide-binding</keyword>
<dbReference type="InterPro" id="IPR000719">
    <property type="entry name" value="Prot_kinase_dom"/>
</dbReference>
<evidence type="ECO:0000256" key="2">
    <source>
        <dbReference type="ARBA" id="ARBA00022527"/>
    </source>
</evidence>
<evidence type="ECO:0000256" key="7">
    <source>
        <dbReference type="ARBA" id="ARBA00047899"/>
    </source>
</evidence>
<accession>B8LKE0</accession>
<reference evidence="10" key="1">
    <citation type="submission" date="2007-06" db="EMBL/GenBank/DDBJ databases">
        <title>Full length cDNA sequences from Sitka Spruce (Picea sitchensis).</title>
        <authorList>
            <person name="Ralph S.G."/>
            <person name="Chun H.E."/>
            <person name="Liao N."/>
            <person name="Ali J."/>
            <person name="Reid K."/>
            <person name="Kolosova N."/>
            <person name="Cooper N."/>
            <person name="Cullis C."/>
            <person name="Jancsik S."/>
            <person name="Moore R."/>
            <person name="Mayo M."/>
            <person name="Wagner S."/>
            <person name="Holt R.A."/>
            <person name="Jones S.J.M."/>
            <person name="Marra M.A."/>
            <person name="Ritland C.E."/>
            <person name="Ritland K."/>
            <person name="Bohlmann J."/>
        </authorList>
    </citation>
    <scope>NUCLEOTIDE SEQUENCE</scope>
    <source>
        <tissue evidence="10">Green portion of the leader tissue</tissue>
    </source>
</reference>
<dbReference type="AlphaFoldDB" id="B8LKE0"/>
<feature type="domain" description="Protein kinase" evidence="9">
    <location>
        <begin position="9"/>
        <end position="278"/>
    </location>
</feature>
<dbReference type="PROSITE" id="PS00108">
    <property type="entry name" value="PROTEIN_KINASE_ST"/>
    <property type="match status" value="1"/>
</dbReference>
<dbReference type="InterPro" id="IPR008271">
    <property type="entry name" value="Ser/Thr_kinase_AS"/>
</dbReference>
<keyword evidence="2" id="KW-0723">Serine/threonine-protein kinase</keyword>
<evidence type="ECO:0000313" key="10">
    <source>
        <dbReference type="EMBL" id="ABR16120.1"/>
    </source>
</evidence>
<dbReference type="EC" id="2.7.11.1" evidence="1"/>
<dbReference type="PANTHER" id="PTHR13902">
    <property type="entry name" value="SERINE/THREONINE-PROTEIN KINASE WNK WITH NO LYSINE -RELATED"/>
    <property type="match status" value="1"/>
</dbReference>
<keyword evidence="3" id="KW-0808">Transferase</keyword>
<dbReference type="FunFam" id="3.30.200.20:FF:000075">
    <property type="entry name" value="Probable serine/threonine-protein kinase WNK1"/>
    <property type="match status" value="1"/>
</dbReference>
<dbReference type="EMBL" id="EF676203">
    <property type="protein sequence ID" value="ABR16120.1"/>
    <property type="molecule type" value="mRNA"/>
</dbReference>
<evidence type="ECO:0000256" key="5">
    <source>
        <dbReference type="ARBA" id="ARBA00022777"/>
    </source>
</evidence>
<dbReference type="Gene3D" id="3.30.200.20">
    <property type="entry name" value="Phosphorylase Kinase, domain 1"/>
    <property type="match status" value="1"/>
</dbReference>
<comment type="catalytic activity">
    <reaction evidence="8">
        <text>L-seryl-[protein] + ATP = O-phospho-L-seryl-[protein] + ADP + H(+)</text>
        <dbReference type="Rhea" id="RHEA:17989"/>
        <dbReference type="Rhea" id="RHEA-COMP:9863"/>
        <dbReference type="Rhea" id="RHEA-COMP:11604"/>
        <dbReference type="ChEBI" id="CHEBI:15378"/>
        <dbReference type="ChEBI" id="CHEBI:29999"/>
        <dbReference type="ChEBI" id="CHEBI:30616"/>
        <dbReference type="ChEBI" id="CHEBI:83421"/>
        <dbReference type="ChEBI" id="CHEBI:456216"/>
        <dbReference type="EC" id="2.7.11.1"/>
    </reaction>
</comment>
<dbReference type="Pfam" id="PF00069">
    <property type="entry name" value="Pkinase"/>
    <property type="match status" value="1"/>
</dbReference>
<evidence type="ECO:0000256" key="1">
    <source>
        <dbReference type="ARBA" id="ARBA00012513"/>
    </source>
</evidence>
<dbReference type="Gene3D" id="1.10.510.10">
    <property type="entry name" value="Transferase(Phosphotransferase) domain 1"/>
    <property type="match status" value="1"/>
</dbReference>
<dbReference type="SUPFAM" id="SSF56112">
    <property type="entry name" value="Protein kinase-like (PK-like)"/>
    <property type="match status" value="1"/>
</dbReference>
<dbReference type="InterPro" id="IPR050588">
    <property type="entry name" value="WNK_Ser-Thr_kinase"/>
</dbReference>
<dbReference type="GO" id="GO:0005524">
    <property type="term" value="F:ATP binding"/>
    <property type="evidence" value="ECO:0007669"/>
    <property type="project" value="UniProtKB-KW"/>
</dbReference>
<keyword evidence="6" id="KW-0067">ATP-binding</keyword>
<dbReference type="FunFam" id="1.10.510.10:FF:001565">
    <property type="entry name" value="WNK protein kinase"/>
    <property type="match status" value="1"/>
</dbReference>
<evidence type="ECO:0000256" key="3">
    <source>
        <dbReference type="ARBA" id="ARBA00022679"/>
    </source>
</evidence>
<comment type="catalytic activity">
    <reaction evidence="7">
        <text>L-threonyl-[protein] + ATP = O-phospho-L-threonyl-[protein] + ADP + H(+)</text>
        <dbReference type="Rhea" id="RHEA:46608"/>
        <dbReference type="Rhea" id="RHEA-COMP:11060"/>
        <dbReference type="Rhea" id="RHEA-COMP:11605"/>
        <dbReference type="ChEBI" id="CHEBI:15378"/>
        <dbReference type="ChEBI" id="CHEBI:30013"/>
        <dbReference type="ChEBI" id="CHEBI:30616"/>
        <dbReference type="ChEBI" id="CHEBI:61977"/>
        <dbReference type="ChEBI" id="CHEBI:456216"/>
        <dbReference type="EC" id="2.7.11.1"/>
    </reaction>
</comment>
<evidence type="ECO:0000256" key="8">
    <source>
        <dbReference type="ARBA" id="ARBA00048679"/>
    </source>
</evidence>
<keyword evidence="5" id="KW-0418">Kinase</keyword>
<evidence type="ECO:0000256" key="4">
    <source>
        <dbReference type="ARBA" id="ARBA00022741"/>
    </source>
</evidence>
<protein>
    <recommendedName>
        <fullName evidence="1">non-specific serine/threonine protein kinase</fullName>
        <ecNumber evidence="1">2.7.11.1</ecNumber>
    </recommendedName>
</protein>
<name>B8LKE0_PICSI</name>
<evidence type="ECO:0000259" key="9">
    <source>
        <dbReference type="PROSITE" id="PS50011"/>
    </source>
</evidence>
<dbReference type="CDD" id="cd13983">
    <property type="entry name" value="STKc_WNK"/>
    <property type="match status" value="1"/>
</dbReference>
<evidence type="ECO:0000256" key="6">
    <source>
        <dbReference type="ARBA" id="ARBA00022840"/>
    </source>
</evidence>
<dbReference type="SMART" id="SM00220">
    <property type="entry name" value="S_TKc"/>
    <property type="match status" value="1"/>
</dbReference>
<dbReference type="GO" id="GO:0004674">
    <property type="term" value="F:protein serine/threonine kinase activity"/>
    <property type="evidence" value="ECO:0007669"/>
    <property type="project" value="UniProtKB-KW"/>
</dbReference>